<accession>A0A388L2M1</accession>
<feature type="region of interest" description="Disordered" evidence="1">
    <location>
        <begin position="353"/>
        <end position="393"/>
    </location>
</feature>
<evidence type="ECO:0000256" key="1">
    <source>
        <dbReference type="SAM" id="MobiDB-lite"/>
    </source>
</evidence>
<evidence type="ECO:0000256" key="2">
    <source>
        <dbReference type="SAM" id="Phobius"/>
    </source>
</evidence>
<dbReference type="AlphaFoldDB" id="A0A388L2M1"/>
<feature type="compositionally biased region" description="Basic and acidic residues" evidence="1">
    <location>
        <begin position="202"/>
        <end position="219"/>
    </location>
</feature>
<keyword evidence="2" id="KW-0472">Membrane</keyword>
<dbReference type="Gramene" id="GBG76508">
    <property type="protein sequence ID" value="GBG76508"/>
    <property type="gene ID" value="CBR_g22256"/>
</dbReference>
<reference evidence="3 4" key="1">
    <citation type="journal article" date="2018" name="Cell">
        <title>The Chara Genome: Secondary Complexity and Implications for Plant Terrestrialization.</title>
        <authorList>
            <person name="Nishiyama T."/>
            <person name="Sakayama H."/>
            <person name="Vries J.D."/>
            <person name="Buschmann H."/>
            <person name="Saint-Marcoux D."/>
            <person name="Ullrich K.K."/>
            <person name="Haas F.B."/>
            <person name="Vanderstraeten L."/>
            <person name="Becker D."/>
            <person name="Lang D."/>
            <person name="Vosolsobe S."/>
            <person name="Rombauts S."/>
            <person name="Wilhelmsson P.K.I."/>
            <person name="Janitza P."/>
            <person name="Kern R."/>
            <person name="Heyl A."/>
            <person name="Rumpler F."/>
            <person name="Villalobos L.I.A.C."/>
            <person name="Clay J.M."/>
            <person name="Skokan R."/>
            <person name="Toyoda A."/>
            <person name="Suzuki Y."/>
            <person name="Kagoshima H."/>
            <person name="Schijlen E."/>
            <person name="Tajeshwar N."/>
            <person name="Catarino B."/>
            <person name="Hetherington A.J."/>
            <person name="Saltykova A."/>
            <person name="Bonnot C."/>
            <person name="Breuninger H."/>
            <person name="Symeonidi A."/>
            <person name="Radhakrishnan G.V."/>
            <person name="Van Nieuwerburgh F."/>
            <person name="Deforce D."/>
            <person name="Chang C."/>
            <person name="Karol K.G."/>
            <person name="Hedrich R."/>
            <person name="Ulvskov P."/>
            <person name="Glockner G."/>
            <person name="Delwiche C.F."/>
            <person name="Petrasek J."/>
            <person name="Van de Peer Y."/>
            <person name="Friml J."/>
            <person name="Beilby M."/>
            <person name="Dolan L."/>
            <person name="Kohara Y."/>
            <person name="Sugano S."/>
            <person name="Fujiyama A."/>
            <person name="Delaux P.-M."/>
            <person name="Quint M."/>
            <person name="TheiBen G."/>
            <person name="Hagemann M."/>
            <person name="Harholt J."/>
            <person name="Dunand C."/>
            <person name="Zachgo S."/>
            <person name="Langdale J."/>
            <person name="Maumus F."/>
            <person name="Straeten D.V.D."/>
            <person name="Gould S.B."/>
            <person name="Rensing S.A."/>
        </authorList>
    </citation>
    <scope>NUCLEOTIDE SEQUENCE [LARGE SCALE GENOMIC DNA]</scope>
    <source>
        <strain evidence="3 4">S276</strain>
    </source>
</reference>
<proteinExistence type="predicted"/>
<dbReference type="Proteomes" id="UP000265515">
    <property type="component" value="Unassembled WGS sequence"/>
</dbReference>
<keyword evidence="2" id="KW-1133">Transmembrane helix</keyword>
<evidence type="ECO:0000313" key="3">
    <source>
        <dbReference type="EMBL" id="GBG76508.1"/>
    </source>
</evidence>
<name>A0A388L2M1_CHABU</name>
<feature type="region of interest" description="Disordered" evidence="1">
    <location>
        <begin position="163"/>
        <end position="237"/>
    </location>
</feature>
<dbReference type="EMBL" id="BFEA01000246">
    <property type="protein sequence ID" value="GBG76508.1"/>
    <property type="molecule type" value="Genomic_DNA"/>
</dbReference>
<feature type="compositionally biased region" description="Basic and acidic residues" evidence="1">
    <location>
        <begin position="353"/>
        <end position="367"/>
    </location>
</feature>
<feature type="compositionally biased region" description="Basic and acidic residues" evidence="1">
    <location>
        <begin position="375"/>
        <end position="387"/>
    </location>
</feature>
<keyword evidence="4" id="KW-1185">Reference proteome</keyword>
<protein>
    <submittedName>
        <fullName evidence="3">Uncharacterized protein</fullName>
    </submittedName>
</protein>
<dbReference type="PROSITE" id="PS51257">
    <property type="entry name" value="PROKAR_LIPOPROTEIN"/>
    <property type="match status" value="1"/>
</dbReference>
<feature type="transmembrane region" description="Helical" evidence="2">
    <location>
        <begin position="12"/>
        <end position="35"/>
    </location>
</feature>
<feature type="region of interest" description="Disordered" evidence="1">
    <location>
        <begin position="262"/>
        <end position="299"/>
    </location>
</feature>
<gene>
    <name evidence="3" type="ORF">CBR_g22256</name>
</gene>
<feature type="region of interest" description="Disordered" evidence="1">
    <location>
        <begin position="62"/>
        <end position="112"/>
    </location>
</feature>
<sequence>MSRELKCEARRLVSCLEVIVLSASSVVACMPRAFFTREHVDFIDKLKFKEALEEAVKKEREELERLRGSAKEGDNSKEKGKEIEKSKAKEAGKKQGGREKDKGKGKMVDDGKEDAMKKWVGENFGNSLRILSEKLEEVDRRSKLNDGELEELKMLRVEKELRELRENSSSEKKRKMSISPLKPRAGKVKSRSGLLKKNSRGAAREHVVVSSDDESKGRDAVVQNLSSRLDAPGVSKPSELTEIKDLLKVVLAGKGQGVANAGASFGSNAEGKKDSGQANGLAKDAGTEKELGKEKEGGCDEESLGLYYKDRVVHYDSLHYTEVQLLCKSRGLTYKRKEAGVWELTHLDFEEYRASMKREDEESKVEEKSEEDEEKKDSSSESDHDSEAAVAGN</sequence>
<evidence type="ECO:0000313" key="4">
    <source>
        <dbReference type="Proteomes" id="UP000265515"/>
    </source>
</evidence>
<feature type="compositionally biased region" description="Basic and acidic residues" evidence="1">
    <location>
        <begin position="285"/>
        <end position="298"/>
    </location>
</feature>
<organism evidence="3 4">
    <name type="scientific">Chara braunii</name>
    <name type="common">Braun's stonewort</name>
    <dbReference type="NCBI Taxonomy" id="69332"/>
    <lineage>
        <taxon>Eukaryota</taxon>
        <taxon>Viridiplantae</taxon>
        <taxon>Streptophyta</taxon>
        <taxon>Charophyceae</taxon>
        <taxon>Charales</taxon>
        <taxon>Characeae</taxon>
        <taxon>Chara</taxon>
    </lineage>
</organism>
<keyword evidence="2" id="KW-0812">Transmembrane</keyword>
<comment type="caution">
    <text evidence="3">The sequence shown here is derived from an EMBL/GenBank/DDBJ whole genome shotgun (WGS) entry which is preliminary data.</text>
</comment>